<feature type="transmembrane region" description="Helical" evidence="1">
    <location>
        <begin position="89"/>
        <end position="109"/>
    </location>
</feature>
<dbReference type="KEGG" id="nhu:H0264_06660"/>
<keyword evidence="3" id="KW-1185">Reference proteome</keyword>
<keyword evidence="1" id="KW-0812">Transmembrane</keyword>
<dbReference type="EMBL" id="CP059399">
    <property type="protein sequence ID" value="QLY31974.1"/>
    <property type="molecule type" value="Genomic_DNA"/>
</dbReference>
<dbReference type="SUPFAM" id="SSF103473">
    <property type="entry name" value="MFS general substrate transporter"/>
    <property type="match status" value="1"/>
</dbReference>
<dbReference type="RefSeq" id="WP_181583148.1">
    <property type="nucleotide sequence ID" value="NZ_CP059399.1"/>
</dbReference>
<name>A0A7D6VC19_9NOCA</name>
<dbReference type="AlphaFoldDB" id="A0A7D6VC19"/>
<evidence type="ECO:0000313" key="3">
    <source>
        <dbReference type="Proteomes" id="UP000515512"/>
    </source>
</evidence>
<keyword evidence="1" id="KW-0472">Membrane</keyword>
<feature type="transmembrane region" description="Helical" evidence="1">
    <location>
        <begin position="21"/>
        <end position="39"/>
    </location>
</feature>
<evidence type="ECO:0000256" key="1">
    <source>
        <dbReference type="SAM" id="Phobius"/>
    </source>
</evidence>
<keyword evidence="1" id="KW-1133">Transmembrane helix</keyword>
<reference evidence="2 3" key="1">
    <citation type="submission" date="2020-07" db="EMBL/GenBank/DDBJ databases">
        <authorList>
            <person name="Zhuang K."/>
            <person name="Ran Y."/>
        </authorList>
    </citation>
    <scope>NUCLEOTIDE SEQUENCE [LARGE SCALE GENOMIC DNA]</scope>
    <source>
        <strain evidence="2 3">WCH-YHL-001</strain>
    </source>
</reference>
<feature type="transmembrane region" description="Helical" evidence="1">
    <location>
        <begin position="51"/>
        <end position="77"/>
    </location>
</feature>
<sequence>MTTTATPPIPSLLRDRVQRGYLLVAGGVLWSIGNALHPLRHSEQAEQAATWIAAHLTFSIGSVLIAAGLPAVFAALLDTTGTGWAAKALVWAKAMLFLGFAVTVPVGAYHEMFVARQLGHHEQHEIEAAAAPLVNTLAASLLIGLILLAVVSIARPHVLLGRLGGVLMLAAVIAMGAAPGLPGAEGIWIIPGTIVVGAVLGVAGWRGTRVGRGATTVA</sequence>
<feature type="transmembrane region" description="Helical" evidence="1">
    <location>
        <begin position="187"/>
        <end position="205"/>
    </location>
</feature>
<gene>
    <name evidence="2" type="ORF">H0264_06660</name>
</gene>
<accession>A0A7D6VC19</accession>
<proteinExistence type="predicted"/>
<feature type="transmembrane region" description="Helical" evidence="1">
    <location>
        <begin position="129"/>
        <end position="151"/>
    </location>
</feature>
<dbReference type="Proteomes" id="UP000515512">
    <property type="component" value="Chromosome"/>
</dbReference>
<dbReference type="InterPro" id="IPR036259">
    <property type="entry name" value="MFS_trans_sf"/>
</dbReference>
<protein>
    <recommendedName>
        <fullName evidence="4">DUF4386 domain-containing protein</fullName>
    </recommendedName>
</protein>
<organism evidence="2 3">
    <name type="scientific">Nocardia huaxiensis</name>
    <dbReference type="NCBI Taxonomy" id="2755382"/>
    <lineage>
        <taxon>Bacteria</taxon>
        <taxon>Bacillati</taxon>
        <taxon>Actinomycetota</taxon>
        <taxon>Actinomycetes</taxon>
        <taxon>Mycobacteriales</taxon>
        <taxon>Nocardiaceae</taxon>
        <taxon>Nocardia</taxon>
    </lineage>
</organism>
<evidence type="ECO:0000313" key="2">
    <source>
        <dbReference type="EMBL" id="QLY31974.1"/>
    </source>
</evidence>
<feature type="transmembrane region" description="Helical" evidence="1">
    <location>
        <begin position="163"/>
        <end position="181"/>
    </location>
</feature>
<evidence type="ECO:0008006" key="4">
    <source>
        <dbReference type="Google" id="ProtNLM"/>
    </source>
</evidence>